<dbReference type="EMBL" id="JAXOVC010000008">
    <property type="protein sequence ID" value="KAK4498205.1"/>
    <property type="molecule type" value="Genomic_DNA"/>
</dbReference>
<reference evidence="2 3" key="1">
    <citation type="journal article" date="2023" name="G3 (Bethesda)">
        <title>A chromosome-level genome assembly of Zasmidium syzygii isolated from banana leaves.</title>
        <authorList>
            <person name="van Westerhoven A.C."/>
            <person name="Mehrabi R."/>
            <person name="Talebi R."/>
            <person name="Steentjes M.B.F."/>
            <person name="Corcolon B."/>
            <person name="Chong P.A."/>
            <person name="Kema G.H.J."/>
            <person name="Seidl M.F."/>
        </authorList>
    </citation>
    <scope>NUCLEOTIDE SEQUENCE [LARGE SCALE GENOMIC DNA]</scope>
    <source>
        <strain evidence="2 3">P124</strain>
    </source>
</reference>
<name>A0ABR0EAC7_ZASCE</name>
<keyword evidence="3" id="KW-1185">Reference proteome</keyword>
<comment type="caution">
    <text evidence="2">The sequence shown here is derived from an EMBL/GenBank/DDBJ whole genome shotgun (WGS) entry which is preliminary data.</text>
</comment>
<proteinExistence type="predicted"/>
<evidence type="ECO:0000313" key="2">
    <source>
        <dbReference type="EMBL" id="KAK4498205.1"/>
    </source>
</evidence>
<gene>
    <name evidence="2" type="ORF">PRZ48_010862</name>
</gene>
<feature type="region of interest" description="Disordered" evidence="1">
    <location>
        <begin position="1"/>
        <end position="34"/>
    </location>
</feature>
<evidence type="ECO:0000256" key="1">
    <source>
        <dbReference type="SAM" id="MobiDB-lite"/>
    </source>
</evidence>
<dbReference type="PANTHER" id="PTHR38790:SF4">
    <property type="entry name" value="2EXR DOMAIN-CONTAINING PROTEIN"/>
    <property type="match status" value="1"/>
</dbReference>
<dbReference type="Proteomes" id="UP001305779">
    <property type="component" value="Unassembled WGS sequence"/>
</dbReference>
<accession>A0ABR0EAC7</accession>
<sequence length="230" mass="26636">MAPDSSSITAGDMQAHQHQEAPSRRPASRISNTQEATTSAVACRLLALPAELREQIWIHTVTEWMPAPSDKQDKHASSSQRSSNILEKKPIRMDRLNRPLPPAITRVSHQLQAETLPLYYQENIFECWRPLFWINDWSVSTLIDWLKSLSNGEINQAKWLRHVVLLYKNQDELEYDVVAALFDELGYELDDCEITSKLELSEYEQCFEQMGLPRHFGKKKRYDRWGAAHT</sequence>
<protein>
    <submittedName>
        <fullName evidence="2">Uncharacterized protein</fullName>
    </submittedName>
</protein>
<dbReference type="PANTHER" id="PTHR38790">
    <property type="entry name" value="2EXR DOMAIN-CONTAINING PROTEIN-RELATED"/>
    <property type="match status" value="1"/>
</dbReference>
<evidence type="ECO:0000313" key="3">
    <source>
        <dbReference type="Proteomes" id="UP001305779"/>
    </source>
</evidence>
<organism evidence="2 3">
    <name type="scientific">Zasmidium cellare</name>
    <name type="common">Wine cellar mold</name>
    <name type="synonym">Racodium cellare</name>
    <dbReference type="NCBI Taxonomy" id="395010"/>
    <lineage>
        <taxon>Eukaryota</taxon>
        <taxon>Fungi</taxon>
        <taxon>Dikarya</taxon>
        <taxon>Ascomycota</taxon>
        <taxon>Pezizomycotina</taxon>
        <taxon>Dothideomycetes</taxon>
        <taxon>Dothideomycetidae</taxon>
        <taxon>Mycosphaerellales</taxon>
        <taxon>Mycosphaerellaceae</taxon>
        <taxon>Zasmidium</taxon>
    </lineage>
</organism>